<accession>G9MTN3</accession>
<dbReference type="RefSeq" id="XP_013956606.1">
    <property type="nucleotide sequence ID" value="XM_014101131.1"/>
</dbReference>
<dbReference type="STRING" id="413071.G9MTN3"/>
<evidence type="ECO:0000313" key="2">
    <source>
        <dbReference type="Proteomes" id="UP000007115"/>
    </source>
</evidence>
<dbReference type="HOGENOM" id="CLU_1326534_0_0_1"/>
<dbReference type="GeneID" id="25791038"/>
<sequence length="207" mass="23725">MPKEGVATNKAPVSSSGLHLTLPTPPRCVKRRRFKHEGVVTRAHLYDIKQIRLLTKPARDFDNLPILRYCGLWILHGDGSVDTIGCWDGALTKSAKVIYDETQGRLTRIIFRVKDGRYPENPTDLVPFIFNITIRITPHDSSEQDREEEPSHYDEIGNYITYCKTGWKKYVVWTYSPNSDNVQHASSETKNFSIPPHNECNLVQIEN</sequence>
<dbReference type="OrthoDB" id="4899514at2759"/>
<keyword evidence="2" id="KW-1185">Reference proteome</keyword>
<dbReference type="EMBL" id="ABDF02000006">
    <property type="protein sequence ID" value="EHK22384.1"/>
    <property type="molecule type" value="Genomic_DNA"/>
</dbReference>
<protein>
    <submittedName>
        <fullName evidence="1">Uncharacterized protein</fullName>
    </submittedName>
</protein>
<name>G9MTN3_HYPVG</name>
<evidence type="ECO:0000313" key="1">
    <source>
        <dbReference type="EMBL" id="EHK22384.1"/>
    </source>
</evidence>
<reference evidence="1 2" key="1">
    <citation type="journal article" date="2011" name="Genome Biol.">
        <title>Comparative genome sequence analysis underscores mycoparasitism as the ancestral life style of Trichoderma.</title>
        <authorList>
            <person name="Kubicek C.P."/>
            <person name="Herrera-Estrella A."/>
            <person name="Seidl-Seiboth V."/>
            <person name="Martinez D.A."/>
            <person name="Druzhinina I.S."/>
            <person name="Thon M."/>
            <person name="Zeilinger S."/>
            <person name="Casas-Flores S."/>
            <person name="Horwitz B.A."/>
            <person name="Mukherjee P.K."/>
            <person name="Mukherjee M."/>
            <person name="Kredics L."/>
            <person name="Alcaraz L.D."/>
            <person name="Aerts A."/>
            <person name="Antal Z."/>
            <person name="Atanasova L."/>
            <person name="Cervantes-Badillo M.G."/>
            <person name="Challacombe J."/>
            <person name="Chertkov O."/>
            <person name="McCluskey K."/>
            <person name="Coulpier F."/>
            <person name="Deshpande N."/>
            <person name="von Doehren H."/>
            <person name="Ebbole D.J."/>
            <person name="Esquivel-Naranjo E.U."/>
            <person name="Fekete E."/>
            <person name="Flipphi M."/>
            <person name="Glaser F."/>
            <person name="Gomez-Rodriguez E.Y."/>
            <person name="Gruber S."/>
            <person name="Han C."/>
            <person name="Henrissat B."/>
            <person name="Hermosa R."/>
            <person name="Hernandez-Onate M."/>
            <person name="Karaffa L."/>
            <person name="Kosti I."/>
            <person name="Le Crom S."/>
            <person name="Lindquist E."/>
            <person name="Lucas S."/>
            <person name="Luebeck M."/>
            <person name="Luebeck P.S."/>
            <person name="Margeot A."/>
            <person name="Metz B."/>
            <person name="Misra M."/>
            <person name="Nevalainen H."/>
            <person name="Omann M."/>
            <person name="Packer N."/>
            <person name="Perrone G."/>
            <person name="Uresti-Rivera E.E."/>
            <person name="Salamov A."/>
            <person name="Schmoll M."/>
            <person name="Seiboth B."/>
            <person name="Shapiro H."/>
            <person name="Sukno S."/>
            <person name="Tamayo-Ramos J.A."/>
            <person name="Tisch D."/>
            <person name="Wiest A."/>
            <person name="Wilkinson H.H."/>
            <person name="Zhang M."/>
            <person name="Coutinho P.M."/>
            <person name="Kenerley C.M."/>
            <person name="Monte E."/>
            <person name="Baker S.E."/>
            <person name="Grigoriev I.V."/>
        </authorList>
    </citation>
    <scope>NUCLEOTIDE SEQUENCE [LARGE SCALE GENOMIC DNA]</scope>
    <source>
        <strain evidence="2">Gv29-8 / FGSC 10586</strain>
    </source>
</reference>
<proteinExistence type="predicted"/>
<dbReference type="Proteomes" id="UP000007115">
    <property type="component" value="Unassembled WGS sequence"/>
</dbReference>
<gene>
    <name evidence="1" type="ORF">TRIVIDRAFT_216014</name>
</gene>
<dbReference type="AlphaFoldDB" id="G9MTN3"/>
<organism evidence="1 2">
    <name type="scientific">Hypocrea virens (strain Gv29-8 / FGSC 10586)</name>
    <name type="common">Gliocladium virens</name>
    <name type="synonym">Trichoderma virens</name>
    <dbReference type="NCBI Taxonomy" id="413071"/>
    <lineage>
        <taxon>Eukaryota</taxon>
        <taxon>Fungi</taxon>
        <taxon>Dikarya</taxon>
        <taxon>Ascomycota</taxon>
        <taxon>Pezizomycotina</taxon>
        <taxon>Sordariomycetes</taxon>
        <taxon>Hypocreomycetidae</taxon>
        <taxon>Hypocreales</taxon>
        <taxon>Hypocreaceae</taxon>
        <taxon>Trichoderma</taxon>
    </lineage>
</organism>
<dbReference type="VEuPathDB" id="FungiDB:TRIVIDRAFT_216014"/>
<dbReference type="InParanoid" id="G9MTN3"/>
<comment type="caution">
    <text evidence="1">The sequence shown here is derived from an EMBL/GenBank/DDBJ whole genome shotgun (WGS) entry which is preliminary data.</text>
</comment>